<feature type="domain" description="Protein kinase" evidence="14">
    <location>
        <begin position="667"/>
        <end position="958"/>
    </location>
</feature>
<dbReference type="InterPro" id="IPR036936">
    <property type="entry name" value="CRIB_dom_sf"/>
</dbReference>
<evidence type="ECO:0000256" key="2">
    <source>
        <dbReference type="ARBA" id="ARBA00012513"/>
    </source>
</evidence>
<feature type="region of interest" description="Disordered" evidence="12">
    <location>
        <begin position="409"/>
        <end position="647"/>
    </location>
</feature>
<dbReference type="EMBL" id="JASNWA010000009">
    <property type="protein sequence ID" value="KAK3170083.1"/>
    <property type="molecule type" value="Genomic_DNA"/>
</dbReference>
<dbReference type="Gene3D" id="2.30.29.30">
    <property type="entry name" value="Pleckstrin-homology domain (PH domain)/Phosphotyrosine-binding domain (PTB)"/>
    <property type="match status" value="1"/>
</dbReference>
<dbReference type="FunFam" id="3.30.200.20:FF:000535">
    <property type="entry name" value="Non-specific serine/threonine protein kinase"/>
    <property type="match status" value="1"/>
</dbReference>
<feature type="compositionally biased region" description="Basic and acidic residues" evidence="12">
    <location>
        <begin position="409"/>
        <end position="435"/>
    </location>
</feature>
<proteinExistence type="inferred from homology"/>
<dbReference type="InterPro" id="IPR033923">
    <property type="entry name" value="PAK_BD"/>
</dbReference>
<dbReference type="Gene3D" id="3.30.200.20">
    <property type="entry name" value="Phosphorylase Kinase, domain 1"/>
    <property type="match status" value="1"/>
</dbReference>
<feature type="domain" description="CRIB" evidence="15">
    <location>
        <begin position="252"/>
        <end position="265"/>
    </location>
</feature>
<dbReference type="PROSITE" id="PS00108">
    <property type="entry name" value="PROTEIN_KINASE_ST"/>
    <property type="match status" value="1"/>
</dbReference>
<dbReference type="GO" id="GO:0019236">
    <property type="term" value="P:response to pheromone"/>
    <property type="evidence" value="ECO:0007669"/>
    <property type="project" value="UniProtKB-KW"/>
</dbReference>
<feature type="compositionally biased region" description="Polar residues" evidence="12">
    <location>
        <begin position="561"/>
        <end position="571"/>
    </location>
</feature>
<comment type="caution">
    <text evidence="16">The sequence shown here is derived from an EMBL/GenBank/DDBJ whole genome shotgun (WGS) entry which is preliminary data.</text>
</comment>
<dbReference type="PANTHER" id="PTHR45832:SF22">
    <property type="entry name" value="SERINE_THREONINE-PROTEIN KINASE SAMKA-RELATED"/>
    <property type="match status" value="1"/>
</dbReference>
<keyword evidence="17" id="KW-1185">Reference proteome</keyword>
<dbReference type="Gene3D" id="1.10.510.10">
    <property type="entry name" value="Transferase(Phosphotransferase) domain 1"/>
    <property type="match status" value="1"/>
</dbReference>
<comment type="similarity">
    <text evidence="1">Belongs to the protein kinase superfamily. STE Ser/Thr protein kinase family. STE20 subfamily.</text>
</comment>
<dbReference type="InterPro" id="IPR008271">
    <property type="entry name" value="Ser/Thr_kinase_AS"/>
</dbReference>
<evidence type="ECO:0000259" key="15">
    <source>
        <dbReference type="PROSITE" id="PS50108"/>
    </source>
</evidence>
<dbReference type="InterPro" id="IPR051931">
    <property type="entry name" value="PAK3-like"/>
</dbReference>
<feature type="compositionally biased region" description="Polar residues" evidence="12">
    <location>
        <begin position="115"/>
        <end position="129"/>
    </location>
</feature>
<evidence type="ECO:0000256" key="6">
    <source>
        <dbReference type="ARBA" id="ARBA00022741"/>
    </source>
</evidence>
<dbReference type="InterPro" id="IPR017441">
    <property type="entry name" value="Protein_kinase_ATP_BS"/>
</dbReference>
<evidence type="ECO:0000256" key="10">
    <source>
        <dbReference type="ARBA" id="ARBA00048679"/>
    </source>
</evidence>
<feature type="compositionally biased region" description="Basic and acidic residues" evidence="12">
    <location>
        <begin position="37"/>
        <end position="52"/>
    </location>
</feature>
<evidence type="ECO:0000256" key="3">
    <source>
        <dbReference type="ARBA" id="ARBA00022507"/>
    </source>
</evidence>
<sequence>MKVLYVKESPPKLPSAGRILIVSELTGFDALYHPMTKQRDDQPAKRPSEERSPPPNMSSSQTSHLYGPGQFMNPGPAPKPPSDRPRLGLMPTTAGVPGNLSQLSISSPSLRSASNITPPSSRSTTLTINDSNGSGGVAVIKEGFARCKEGLLWKQRYLVLRHYQLDFQKGHDGKVSMSISLKDVVSVARSENVRLSFEITRVSQPSDNPARNALAVRSDLPQKTITCQLETDDEIYEWIDAIYNRCPGMGGVSNPTNFSHRVHVGFDPMNGQFVGLPTEWERLLKTSAITKEDYQKHPEAVIEVLEFYSDITKRKENPQMYPSLTPTPPVTTKQNMQLGHGGGGTAIAPPRPPPPSGGMSSYQQSTRSPQNDSPTTSRTGTPTSGQRNVSNPDSKMGMDQEMRRLMEEEARKVKAAKEQRERAKAEEEQNRRDQEAYNSAIPKARTPMAKQEIGGYGGSVEDSSNGRYNPTRNAPPAPGVDRARQQTQGSLRGPTGQRQAPQAPNGPNGNAQSAPRAPFAQQQPSSRSQSPSRAQQSLRTPAKPEQQRQPSPSSRPPVSVNERNQANQNHVRANGAVPNRGSTRQQPPTRLPPPTQQPAPLNVQQPTGAMANGVSSSNPHQQAEMALTAKPPAATRQKEVRMSSMTESQVMEKLKQVVSKDDPQLSYSKQKKIGQGASGSVYVAKIQENAISPVAKRICKSHGSKSQVAIKQMDLRNQPRKELIVNEIIVMKESSHPNIVNFLDSFLQEGNNELWVVMEFMEGGALTDVIDNNPHITEAQISTICNETCKGLAHLHSQNIIHRDIKSDNVLLDARGNVKISMSSLSSFLAQYIRALELTFLLADFGFCAKLTDQKSKRATMVGTPYWMAPEVVKQKEYGSKVDMWSLGIMAIEMIESEPPYLNEEPLKALFLIATNGTPTLKNPDKLSRELKVFLSQCLTVDVKNRATAVEILNGDFLKRGGCSMASLVDLLKFRTASKH</sequence>
<gene>
    <name evidence="16" type="ORF">OEA41_009468</name>
</gene>
<dbReference type="Pfam" id="PF00069">
    <property type="entry name" value="Pkinase"/>
    <property type="match status" value="1"/>
</dbReference>
<evidence type="ECO:0000259" key="13">
    <source>
        <dbReference type="PROSITE" id="PS50003"/>
    </source>
</evidence>
<keyword evidence="6 11" id="KW-0547">Nucleotide-binding</keyword>
<dbReference type="Pfam" id="PF15413">
    <property type="entry name" value="PH_11"/>
    <property type="match status" value="1"/>
</dbReference>
<dbReference type="Proteomes" id="UP001276659">
    <property type="component" value="Unassembled WGS sequence"/>
</dbReference>
<dbReference type="PROSITE" id="PS50108">
    <property type="entry name" value="CRIB"/>
    <property type="match status" value="1"/>
</dbReference>
<evidence type="ECO:0000256" key="4">
    <source>
        <dbReference type="ARBA" id="ARBA00022527"/>
    </source>
</evidence>
<dbReference type="GO" id="GO:0004674">
    <property type="term" value="F:protein serine/threonine kinase activity"/>
    <property type="evidence" value="ECO:0007669"/>
    <property type="project" value="UniProtKB-KW"/>
</dbReference>
<organism evidence="16 17">
    <name type="scientific">Lepraria neglecta</name>
    <dbReference type="NCBI Taxonomy" id="209136"/>
    <lineage>
        <taxon>Eukaryota</taxon>
        <taxon>Fungi</taxon>
        <taxon>Dikarya</taxon>
        <taxon>Ascomycota</taxon>
        <taxon>Pezizomycotina</taxon>
        <taxon>Lecanoromycetes</taxon>
        <taxon>OSLEUM clade</taxon>
        <taxon>Lecanoromycetidae</taxon>
        <taxon>Lecanorales</taxon>
        <taxon>Lecanorineae</taxon>
        <taxon>Stereocaulaceae</taxon>
        <taxon>Lepraria</taxon>
    </lineage>
</organism>
<keyword evidence="3" id="KW-0589">Pheromone response</keyword>
<feature type="compositionally biased region" description="Low complexity" evidence="12">
    <location>
        <begin position="547"/>
        <end position="560"/>
    </location>
</feature>
<dbReference type="SUPFAM" id="SSF50729">
    <property type="entry name" value="PH domain-like"/>
    <property type="match status" value="1"/>
</dbReference>
<evidence type="ECO:0000256" key="12">
    <source>
        <dbReference type="SAM" id="MobiDB-lite"/>
    </source>
</evidence>
<keyword evidence="7" id="KW-0418">Kinase</keyword>
<reference evidence="16" key="1">
    <citation type="submission" date="2022-11" db="EMBL/GenBank/DDBJ databases">
        <title>Chromosomal genome sequence assembly and mating type (MAT) locus characterization of the leprose asexual lichenized fungus Lepraria neglecta (Nyl.) Erichsen.</title>
        <authorList>
            <person name="Allen J.L."/>
            <person name="Pfeffer B."/>
        </authorList>
    </citation>
    <scope>NUCLEOTIDE SEQUENCE</scope>
    <source>
        <strain evidence="16">Allen 5258</strain>
    </source>
</reference>
<evidence type="ECO:0000256" key="11">
    <source>
        <dbReference type="PROSITE-ProRule" id="PRU10141"/>
    </source>
</evidence>
<dbReference type="PROSITE" id="PS50011">
    <property type="entry name" value="PROTEIN_KINASE_DOM"/>
    <property type="match status" value="1"/>
</dbReference>
<feature type="compositionally biased region" description="Low complexity" evidence="12">
    <location>
        <begin position="373"/>
        <end position="385"/>
    </location>
</feature>
<dbReference type="InterPro" id="IPR000095">
    <property type="entry name" value="CRIB_dom"/>
</dbReference>
<dbReference type="InterPro" id="IPR011009">
    <property type="entry name" value="Kinase-like_dom_sf"/>
</dbReference>
<keyword evidence="5" id="KW-0808">Transferase</keyword>
<comment type="catalytic activity">
    <reaction evidence="9">
        <text>L-threonyl-[protein] + ATP = O-phospho-L-threonyl-[protein] + ADP + H(+)</text>
        <dbReference type="Rhea" id="RHEA:46608"/>
        <dbReference type="Rhea" id="RHEA-COMP:11060"/>
        <dbReference type="Rhea" id="RHEA-COMP:11605"/>
        <dbReference type="ChEBI" id="CHEBI:15378"/>
        <dbReference type="ChEBI" id="CHEBI:30013"/>
        <dbReference type="ChEBI" id="CHEBI:30616"/>
        <dbReference type="ChEBI" id="CHEBI:61977"/>
        <dbReference type="ChEBI" id="CHEBI:456216"/>
        <dbReference type="EC" id="2.7.11.1"/>
    </reaction>
</comment>
<comment type="catalytic activity">
    <reaction evidence="10">
        <text>L-seryl-[protein] + ATP = O-phospho-L-seryl-[protein] + ADP + H(+)</text>
        <dbReference type="Rhea" id="RHEA:17989"/>
        <dbReference type="Rhea" id="RHEA-COMP:9863"/>
        <dbReference type="Rhea" id="RHEA-COMP:11604"/>
        <dbReference type="ChEBI" id="CHEBI:15378"/>
        <dbReference type="ChEBI" id="CHEBI:29999"/>
        <dbReference type="ChEBI" id="CHEBI:30616"/>
        <dbReference type="ChEBI" id="CHEBI:83421"/>
        <dbReference type="ChEBI" id="CHEBI:456216"/>
        <dbReference type="EC" id="2.7.11.1"/>
    </reaction>
</comment>
<feature type="compositionally biased region" description="Polar residues" evidence="12">
    <location>
        <begin position="461"/>
        <end position="472"/>
    </location>
</feature>
<dbReference type="Gene3D" id="3.90.810.10">
    <property type="entry name" value="CRIB domain"/>
    <property type="match status" value="1"/>
</dbReference>
<feature type="compositionally biased region" description="Polar residues" evidence="12">
    <location>
        <begin position="485"/>
        <end position="513"/>
    </location>
</feature>
<evidence type="ECO:0000259" key="14">
    <source>
        <dbReference type="PROSITE" id="PS50011"/>
    </source>
</evidence>
<dbReference type="PROSITE" id="PS50003">
    <property type="entry name" value="PH_DOMAIN"/>
    <property type="match status" value="1"/>
</dbReference>
<accession>A0AAE0DK78</accession>
<feature type="compositionally biased region" description="Low complexity" evidence="12">
    <location>
        <begin position="520"/>
        <end position="537"/>
    </location>
</feature>
<dbReference type="AlphaFoldDB" id="A0AAE0DK78"/>
<dbReference type="EC" id="2.7.11.1" evidence="2"/>
<evidence type="ECO:0000256" key="1">
    <source>
        <dbReference type="ARBA" id="ARBA00008874"/>
    </source>
</evidence>
<dbReference type="FunFam" id="3.90.810.10:FF:000005">
    <property type="entry name" value="Non-specific serine/threonine protein kinase"/>
    <property type="match status" value="1"/>
</dbReference>
<keyword evidence="4" id="KW-0723">Serine/threonine-protein kinase</keyword>
<keyword evidence="8 11" id="KW-0067">ATP-binding</keyword>
<feature type="compositionally biased region" description="Polar residues" evidence="12">
    <location>
        <begin position="320"/>
        <end position="337"/>
    </location>
</feature>
<evidence type="ECO:0000313" key="17">
    <source>
        <dbReference type="Proteomes" id="UP001276659"/>
    </source>
</evidence>
<feature type="binding site" evidence="11">
    <location>
        <position position="700"/>
    </location>
    <ligand>
        <name>ATP</name>
        <dbReference type="ChEBI" id="CHEBI:30616"/>
    </ligand>
</feature>
<dbReference type="SUPFAM" id="SSF56112">
    <property type="entry name" value="Protein kinase-like (PK-like)"/>
    <property type="match status" value="1"/>
</dbReference>
<dbReference type="Pfam" id="PF00786">
    <property type="entry name" value="PBD"/>
    <property type="match status" value="1"/>
</dbReference>
<dbReference type="SMART" id="SM00233">
    <property type="entry name" value="PH"/>
    <property type="match status" value="1"/>
</dbReference>
<dbReference type="PANTHER" id="PTHR45832">
    <property type="entry name" value="SERINE/THREONINE-PROTEIN KINASE SAMKA-RELATED-RELATED"/>
    <property type="match status" value="1"/>
</dbReference>
<dbReference type="InterPro" id="IPR000719">
    <property type="entry name" value="Prot_kinase_dom"/>
</dbReference>
<dbReference type="SMART" id="SM00220">
    <property type="entry name" value="S_TKc"/>
    <property type="match status" value="1"/>
</dbReference>
<evidence type="ECO:0000313" key="16">
    <source>
        <dbReference type="EMBL" id="KAK3170083.1"/>
    </source>
</evidence>
<protein>
    <recommendedName>
        <fullName evidence="2">non-specific serine/threonine protein kinase</fullName>
        <ecNumber evidence="2">2.7.11.1</ecNumber>
    </recommendedName>
</protein>
<name>A0AAE0DK78_9LECA</name>
<dbReference type="InterPro" id="IPR001849">
    <property type="entry name" value="PH_domain"/>
</dbReference>
<dbReference type="CDD" id="cd01093">
    <property type="entry name" value="CRIB_PAK_like"/>
    <property type="match status" value="1"/>
</dbReference>
<dbReference type="PROSITE" id="PS00107">
    <property type="entry name" value="PROTEIN_KINASE_ATP"/>
    <property type="match status" value="1"/>
</dbReference>
<dbReference type="InterPro" id="IPR011993">
    <property type="entry name" value="PH-like_dom_sf"/>
</dbReference>
<dbReference type="GO" id="GO:0005524">
    <property type="term" value="F:ATP binding"/>
    <property type="evidence" value="ECO:0007669"/>
    <property type="project" value="UniProtKB-UniRule"/>
</dbReference>
<feature type="compositionally biased region" description="Polar residues" evidence="12">
    <location>
        <begin position="359"/>
        <end position="372"/>
    </location>
</feature>
<feature type="region of interest" description="Disordered" evidence="12">
    <location>
        <begin position="35"/>
        <end position="129"/>
    </location>
</feature>
<feature type="domain" description="PH" evidence="13">
    <location>
        <begin position="138"/>
        <end position="247"/>
    </location>
</feature>
<feature type="region of interest" description="Disordered" evidence="12">
    <location>
        <begin position="317"/>
        <end position="397"/>
    </location>
</feature>
<evidence type="ECO:0000256" key="5">
    <source>
        <dbReference type="ARBA" id="ARBA00022679"/>
    </source>
</evidence>
<dbReference type="SMART" id="SM00285">
    <property type="entry name" value="PBD"/>
    <property type="match status" value="1"/>
</dbReference>
<feature type="compositionally biased region" description="Polar residues" evidence="12">
    <location>
        <begin position="602"/>
        <end position="621"/>
    </location>
</feature>
<evidence type="ECO:0000256" key="9">
    <source>
        <dbReference type="ARBA" id="ARBA00047899"/>
    </source>
</evidence>
<evidence type="ECO:0000256" key="7">
    <source>
        <dbReference type="ARBA" id="ARBA00022777"/>
    </source>
</evidence>
<feature type="compositionally biased region" description="Low complexity" evidence="12">
    <location>
        <begin position="100"/>
        <end position="114"/>
    </location>
</feature>
<dbReference type="CDD" id="cd06614">
    <property type="entry name" value="STKc_PAK"/>
    <property type="match status" value="1"/>
</dbReference>
<evidence type="ECO:0000256" key="8">
    <source>
        <dbReference type="ARBA" id="ARBA00022840"/>
    </source>
</evidence>